<dbReference type="GO" id="GO:0016787">
    <property type="term" value="F:hydrolase activity"/>
    <property type="evidence" value="ECO:0007669"/>
    <property type="project" value="UniProtKB-KW"/>
</dbReference>
<gene>
    <name evidence="2" type="ORF">SAMN02787118_103627</name>
</gene>
<evidence type="ECO:0000256" key="1">
    <source>
        <dbReference type="SAM" id="MobiDB-lite"/>
    </source>
</evidence>
<dbReference type="PANTHER" id="PTHR43611:SF3">
    <property type="entry name" value="FLAVIN MONONUCLEOTIDE HYDROLASE 1, CHLOROPLATIC"/>
    <property type="match status" value="1"/>
</dbReference>
<sequence length="242" mass="25574">MLDARGPGREATPAGGPGRGWLPGGCQGDVMTLSPAAPSASGGRPFDAVLCDVDNVIRVYEPARLYALERAAGLAEGTTMKVAFAPETVLPLVLGRITPDEWAGSILRGLTGLVADGTAVELSTALIRSPFHADETVVALLRRARTRMPLVLVTNTSVQLEEDLESLGLTGLADHVVSSARVGIAKPDRRIYDIAVERAGVPAERCLFVDDTLENVEAAAALGMRTVHYRTPEDLRNALNGL</sequence>
<accession>A0A1I2FU98</accession>
<dbReference type="EMBL" id="FONR01000003">
    <property type="protein sequence ID" value="SFF08011.1"/>
    <property type="molecule type" value="Genomic_DNA"/>
</dbReference>
<dbReference type="PANTHER" id="PTHR43611">
    <property type="entry name" value="ALPHA-D-GLUCOSE 1-PHOSPHATE PHOSPHATASE"/>
    <property type="match status" value="1"/>
</dbReference>
<protein>
    <submittedName>
        <fullName evidence="2">Putative hydrolase of the HAD superfamily</fullName>
    </submittedName>
</protein>
<dbReference type="InterPro" id="IPR023214">
    <property type="entry name" value="HAD_sf"/>
</dbReference>
<dbReference type="AlphaFoldDB" id="A0A1I2FU98"/>
<dbReference type="CDD" id="cd02603">
    <property type="entry name" value="HAD_sEH-N_like"/>
    <property type="match status" value="1"/>
</dbReference>
<name>A0A1I2FU98_9ACTN</name>
<evidence type="ECO:0000313" key="3">
    <source>
        <dbReference type="Proteomes" id="UP000181942"/>
    </source>
</evidence>
<dbReference type="PRINTS" id="PR00413">
    <property type="entry name" value="HADHALOGNASE"/>
</dbReference>
<dbReference type="Gene3D" id="3.40.50.1000">
    <property type="entry name" value="HAD superfamily/HAD-like"/>
    <property type="match status" value="1"/>
</dbReference>
<reference evidence="2 3" key="1">
    <citation type="submission" date="2016-10" db="EMBL/GenBank/DDBJ databases">
        <authorList>
            <person name="de Groot N.N."/>
        </authorList>
    </citation>
    <scope>NUCLEOTIDE SEQUENCE [LARGE SCALE GENOMIC DNA]</scope>
    <source>
        <strain evidence="2 3">OK461</strain>
    </source>
</reference>
<dbReference type="NCBIfam" id="TIGR01509">
    <property type="entry name" value="HAD-SF-IA-v3"/>
    <property type="match status" value="1"/>
</dbReference>
<dbReference type="InterPro" id="IPR006439">
    <property type="entry name" value="HAD-SF_hydro_IA"/>
</dbReference>
<evidence type="ECO:0000313" key="2">
    <source>
        <dbReference type="EMBL" id="SFF08011.1"/>
    </source>
</evidence>
<keyword evidence="2" id="KW-0378">Hydrolase</keyword>
<organism evidence="2 3">
    <name type="scientific">Streptomyces mirabilis</name>
    <dbReference type="NCBI Taxonomy" id="68239"/>
    <lineage>
        <taxon>Bacteria</taxon>
        <taxon>Bacillati</taxon>
        <taxon>Actinomycetota</taxon>
        <taxon>Actinomycetes</taxon>
        <taxon>Kitasatosporales</taxon>
        <taxon>Streptomycetaceae</taxon>
        <taxon>Streptomyces</taxon>
    </lineage>
</organism>
<proteinExistence type="predicted"/>
<feature type="region of interest" description="Disordered" evidence="1">
    <location>
        <begin position="1"/>
        <end position="27"/>
    </location>
</feature>
<dbReference type="Pfam" id="PF00702">
    <property type="entry name" value="Hydrolase"/>
    <property type="match status" value="1"/>
</dbReference>
<dbReference type="InterPro" id="IPR036412">
    <property type="entry name" value="HAD-like_sf"/>
</dbReference>
<dbReference type="NCBIfam" id="TIGR01549">
    <property type="entry name" value="HAD-SF-IA-v1"/>
    <property type="match status" value="1"/>
</dbReference>
<dbReference type="Proteomes" id="UP000181942">
    <property type="component" value="Unassembled WGS sequence"/>
</dbReference>
<dbReference type="SUPFAM" id="SSF56784">
    <property type="entry name" value="HAD-like"/>
    <property type="match status" value="1"/>
</dbReference>
<feature type="compositionally biased region" description="Gly residues" evidence="1">
    <location>
        <begin position="15"/>
        <end position="27"/>
    </location>
</feature>